<dbReference type="Proteomes" id="UP001165422">
    <property type="component" value="Unassembled WGS sequence"/>
</dbReference>
<comment type="subcellular location">
    <subcellularLocation>
        <location evidence="3">Cytoplasm</location>
    </subcellularLocation>
</comment>
<feature type="domain" description="Carrier" evidence="4">
    <location>
        <begin position="1"/>
        <end position="72"/>
    </location>
</feature>
<evidence type="ECO:0000256" key="2">
    <source>
        <dbReference type="ARBA" id="ARBA00022553"/>
    </source>
</evidence>
<name>A0ABS8N3W4_9CLOT</name>
<evidence type="ECO:0000256" key="3">
    <source>
        <dbReference type="HAMAP-Rule" id="MF_01217"/>
    </source>
</evidence>
<dbReference type="Pfam" id="PF00550">
    <property type="entry name" value="PP-binding"/>
    <property type="match status" value="1"/>
</dbReference>
<comment type="PTM">
    <text evidence="3">4'-phosphopantetheine is transferred from CoA to a specific serine of apo-ACP by AcpS. This modification is essential for activity because fatty acids are bound in thioester linkage to the sulfhydryl of the prosthetic group.</text>
</comment>
<comment type="pathway">
    <text evidence="3">Lipid metabolism; fatty acid biosynthesis.</text>
</comment>
<keyword evidence="6" id="KW-1185">Reference proteome</keyword>
<evidence type="ECO:0000256" key="1">
    <source>
        <dbReference type="ARBA" id="ARBA00022450"/>
    </source>
</evidence>
<dbReference type="HAMAP" id="MF_01217">
    <property type="entry name" value="Acyl_carrier"/>
    <property type="match status" value="1"/>
</dbReference>
<dbReference type="Gene3D" id="1.10.1200.10">
    <property type="entry name" value="ACP-like"/>
    <property type="match status" value="1"/>
</dbReference>
<proteinExistence type="inferred from homology"/>
<comment type="function">
    <text evidence="3">Carrier of the growing fatty acid chain in fatty acid biosynthesis.</text>
</comment>
<dbReference type="RefSeq" id="WP_229981234.1">
    <property type="nucleotide sequence ID" value="NZ_JAJJPB010000005.1"/>
</dbReference>
<protein>
    <recommendedName>
        <fullName evidence="3">Acyl carrier protein</fullName>
        <shortName evidence="3">ACP</shortName>
    </recommendedName>
</protein>
<keyword evidence="3" id="KW-0443">Lipid metabolism</keyword>
<evidence type="ECO:0000313" key="5">
    <source>
        <dbReference type="EMBL" id="MCC9294482.1"/>
    </source>
</evidence>
<evidence type="ECO:0000313" key="6">
    <source>
        <dbReference type="Proteomes" id="UP001165422"/>
    </source>
</evidence>
<gene>
    <name evidence="3" type="primary">acpP</name>
    <name evidence="5" type="ORF">LN736_06375</name>
</gene>
<dbReference type="InterPro" id="IPR009081">
    <property type="entry name" value="PP-bd_ACP"/>
</dbReference>
<dbReference type="PROSITE" id="PS50075">
    <property type="entry name" value="CARRIER"/>
    <property type="match status" value="1"/>
</dbReference>
<dbReference type="InterPro" id="IPR003231">
    <property type="entry name" value="ACP"/>
</dbReference>
<keyword evidence="3" id="KW-0444">Lipid biosynthesis</keyword>
<dbReference type="SUPFAM" id="SSF47336">
    <property type="entry name" value="ACP-like"/>
    <property type="match status" value="1"/>
</dbReference>
<dbReference type="InterPro" id="IPR036736">
    <property type="entry name" value="ACP-like_sf"/>
</dbReference>
<accession>A0ABS8N3W4</accession>
<keyword evidence="3" id="KW-0963">Cytoplasm</keyword>
<keyword evidence="3" id="KW-0275">Fatty acid biosynthesis</keyword>
<reference evidence="5" key="1">
    <citation type="submission" date="2021-11" db="EMBL/GenBank/DDBJ databases">
        <authorList>
            <person name="Qingchun L."/>
            <person name="Dong Z."/>
            <person name="Zongwei Q."/>
            <person name="Jia Z."/>
            <person name="Duotao L."/>
        </authorList>
    </citation>
    <scope>NUCLEOTIDE SEQUENCE</scope>
    <source>
        <strain evidence="5">WLY-B-L2</strain>
    </source>
</reference>
<evidence type="ECO:0000259" key="4">
    <source>
        <dbReference type="PROSITE" id="PS50075"/>
    </source>
</evidence>
<sequence length="80" mass="9170">MIIQRIEKIIADQLELGEKNIDVKTSFEDLGIDSLELFQIIIEVEEEFQVEIEDVEDIKTIGDLVEIVKDKIRTGGNTHD</sequence>
<keyword evidence="2 3" id="KW-0597">Phosphoprotein</keyword>
<organism evidence="5 6">
    <name type="scientific">Clostridium aromativorans</name>
    <dbReference type="NCBI Taxonomy" id="2836848"/>
    <lineage>
        <taxon>Bacteria</taxon>
        <taxon>Bacillati</taxon>
        <taxon>Bacillota</taxon>
        <taxon>Clostridia</taxon>
        <taxon>Eubacteriales</taxon>
        <taxon>Clostridiaceae</taxon>
        <taxon>Clostridium</taxon>
    </lineage>
</organism>
<comment type="similarity">
    <text evidence="3">Belongs to the acyl carrier protein (ACP) family.</text>
</comment>
<feature type="modified residue" description="O-(pantetheine 4'-phosphoryl)serine" evidence="3">
    <location>
        <position position="34"/>
    </location>
</feature>
<comment type="caution">
    <text evidence="5">The sequence shown here is derived from an EMBL/GenBank/DDBJ whole genome shotgun (WGS) entry which is preliminary data.</text>
</comment>
<keyword evidence="3" id="KW-0276">Fatty acid metabolism</keyword>
<keyword evidence="1 3" id="KW-0596">Phosphopantetheine</keyword>
<dbReference type="EMBL" id="JAJJPB010000005">
    <property type="protein sequence ID" value="MCC9294482.1"/>
    <property type="molecule type" value="Genomic_DNA"/>
</dbReference>